<accession>A0A4Q9L558</accession>
<proteinExistence type="predicted"/>
<evidence type="ECO:0000313" key="1">
    <source>
        <dbReference type="EMBL" id="TBU02697.1"/>
    </source>
</evidence>
<gene>
    <name evidence="1" type="ORF">CWI37_0430p0010</name>
</gene>
<name>A0A4Q9L558_9MICR</name>
<reference evidence="1 2" key="1">
    <citation type="submission" date="2017-12" db="EMBL/GenBank/DDBJ databases">
        <authorList>
            <person name="Pombert J.-F."/>
            <person name="Haag K.L."/>
            <person name="Ebert D."/>
        </authorList>
    </citation>
    <scope>NUCLEOTIDE SEQUENCE [LARGE SCALE GENOMIC DNA]</scope>
    <source>
        <strain evidence="1">FI-OER-3-3</strain>
    </source>
</reference>
<dbReference type="VEuPathDB" id="MicrosporidiaDB:CWI37_0430p0010"/>
<protein>
    <submittedName>
        <fullName evidence="1">Uncharacterized protein</fullName>
    </submittedName>
</protein>
<dbReference type="EMBL" id="PITJ01000430">
    <property type="protein sequence ID" value="TBU02697.1"/>
    <property type="molecule type" value="Genomic_DNA"/>
</dbReference>
<evidence type="ECO:0000313" key="2">
    <source>
        <dbReference type="Proteomes" id="UP000292362"/>
    </source>
</evidence>
<dbReference type="AlphaFoldDB" id="A0A4Q9L558"/>
<organism evidence="1 2">
    <name type="scientific">Hamiltosporidium tvaerminnensis</name>
    <dbReference type="NCBI Taxonomy" id="1176355"/>
    <lineage>
        <taxon>Eukaryota</taxon>
        <taxon>Fungi</taxon>
        <taxon>Fungi incertae sedis</taxon>
        <taxon>Microsporidia</taxon>
        <taxon>Dubosqiidae</taxon>
        <taxon>Hamiltosporidium</taxon>
    </lineage>
</organism>
<comment type="caution">
    <text evidence="1">The sequence shown here is derived from an EMBL/GenBank/DDBJ whole genome shotgun (WGS) entry which is preliminary data.</text>
</comment>
<dbReference type="Proteomes" id="UP000292362">
    <property type="component" value="Unassembled WGS sequence"/>
</dbReference>
<sequence length="111" mass="12862">MIFGTNQLKDGKHIESNESLRPQEIIFYYDLPAGIGLNDITVDFDDHNFKVTYSKEVESEDKSSFKTIEGGFSEHVSFKLEKGQHWIKNNKLWVSFENGDEKKMSTIQNQN</sequence>